<dbReference type="STRING" id="45658.VSVS12_03589"/>
<dbReference type="InterPro" id="IPR052020">
    <property type="entry name" value="Cyclic_di-GMP/3'3'-cGAMP_PDE"/>
</dbReference>
<reference evidence="2 3" key="1">
    <citation type="submission" date="2016-07" db="EMBL/GenBank/DDBJ databases">
        <title>Genome sequencing of Vibrio scophthalmi strain VS-05, an isolated from Paralichthys olivaceus.</title>
        <authorList>
            <person name="Han H.-J."/>
        </authorList>
    </citation>
    <scope>NUCLEOTIDE SEQUENCE [LARGE SCALE GENOMIC DNA]</scope>
    <source>
        <strain evidence="2 3">VS-05</strain>
    </source>
</reference>
<sequence length="373" mass="43014">MNNRYFQTTKPLNEQLEQLMLRMHTRVPAIARISYAKYCQESDTLVTYADSEFDLWSELHHEQRLRKLNHLKETAHTAIPRIIDDLRQITHCERVNLLTKKGYRSSAAIPCYHQRKLSGFIFLNAYETGAFDKKSLAYLEPYLEMVQFTVESQCQVVEAIVKLAERVKTGAQLYGRDEYYHGRRMRLYTHIVAEELAERHQLDDEQVDAISLFAQFHDIGKTQVAESTPCNSEPLSSSVTLMAQNYIDQGVKIMEEIVASVGEPNHPSIQLLNQIMRFQSERLDGSGYPYGFHGDEIPLSARMVAVASCFDSMTTDKHDRQALSVPSALLELEKQVQRGKLDGECVNALRHRQEYLKQVIRKFPEPLRWGDML</sequence>
<protein>
    <submittedName>
        <fullName evidence="2">Cyclic di-GMP phosphodiesterase response regulator RpfG</fullName>
    </submittedName>
</protein>
<evidence type="ECO:0000259" key="1">
    <source>
        <dbReference type="PROSITE" id="PS51832"/>
    </source>
</evidence>
<evidence type="ECO:0000313" key="3">
    <source>
        <dbReference type="Proteomes" id="UP000092528"/>
    </source>
</evidence>
<dbReference type="CDD" id="cd00077">
    <property type="entry name" value="HDc"/>
    <property type="match status" value="1"/>
</dbReference>
<proteinExistence type="predicted"/>
<dbReference type="PATRIC" id="fig|45658.7.peg.2998"/>
<dbReference type="PANTHER" id="PTHR45228:SF1">
    <property type="entry name" value="CYCLIC DI-GMP PHOSPHODIESTERASE TM_0186"/>
    <property type="match status" value="1"/>
</dbReference>
<dbReference type="InterPro" id="IPR037522">
    <property type="entry name" value="HD_GYP_dom"/>
</dbReference>
<evidence type="ECO:0000313" key="2">
    <source>
        <dbReference type="EMBL" id="ANU38102.1"/>
    </source>
</evidence>
<feature type="domain" description="HD-GYP" evidence="1">
    <location>
        <begin position="156"/>
        <end position="365"/>
    </location>
</feature>
<dbReference type="Gene3D" id="1.10.3210.10">
    <property type="entry name" value="Hypothetical protein af1432"/>
    <property type="match status" value="1"/>
</dbReference>
<gene>
    <name evidence="2" type="ORF">VSVS05_03056</name>
</gene>
<dbReference type="SUPFAM" id="SSF55781">
    <property type="entry name" value="GAF domain-like"/>
    <property type="match status" value="1"/>
</dbReference>
<dbReference type="Proteomes" id="UP000092528">
    <property type="component" value="Chromosome 2"/>
</dbReference>
<name>A0A1C7FDU4_9VIBR</name>
<dbReference type="GO" id="GO:0008081">
    <property type="term" value="F:phosphoric diester hydrolase activity"/>
    <property type="evidence" value="ECO:0007669"/>
    <property type="project" value="UniProtKB-ARBA"/>
</dbReference>
<dbReference type="InterPro" id="IPR003607">
    <property type="entry name" value="HD/PDEase_dom"/>
</dbReference>
<dbReference type="SUPFAM" id="SSF109604">
    <property type="entry name" value="HD-domain/PDEase-like"/>
    <property type="match status" value="1"/>
</dbReference>
<dbReference type="InterPro" id="IPR029016">
    <property type="entry name" value="GAF-like_dom_sf"/>
</dbReference>
<dbReference type="EMBL" id="CP016415">
    <property type="protein sequence ID" value="ANU38102.1"/>
    <property type="molecule type" value="Genomic_DNA"/>
</dbReference>
<accession>A0A1C7FDU4</accession>
<organism evidence="2 3">
    <name type="scientific">Vibrio scophthalmi</name>
    <dbReference type="NCBI Taxonomy" id="45658"/>
    <lineage>
        <taxon>Bacteria</taxon>
        <taxon>Pseudomonadati</taxon>
        <taxon>Pseudomonadota</taxon>
        <taxon>Gammaproteobacteria</taxon>
        <taxon>Vibrionales</taxon>
        <taxon>Vibrionaceae</taxon>
        <taxon>Vibrio</taxon>
    </lineage>
</organism>
<dbReference type="Gene3D" id="3.30.450.40">
    <property type="match status" value="1"/>
</dbReference>
<dbReference type="PANTHER" id="PTHR45228">
    <property type="entry name" value="CYCLIC DI-GMP PHOSPHODIESTERASE TM_0186-RELATED"/>
    <property type="match status" value="1"/>
</dbReference>
<dbReference type="Pfam" id="PF13487">
    <property type="entry name" value="HD_5"/>
    <property type="match status" value="1"/>
</dbReference>
<dbReference type="PROSITE" id="PS51832">
    <property type="entry name" value="HD_GYP"/>
    <property type="match status" value="1"/>
</dbReference>
<keyword evidence="3" id="KW-1185">Reference proteome</keyword>
<dbReference type="AlphaFoldDB" id="A0A1C7FDU4"/>